<reference evidence="1" key="1">
    <citation type="journal article" date="2023" name="bioRxiv">
        <title>Improved chromosome-level genome assembly for marigold (Tagetes erecta).</title>
        <authorList>
            <person name="Jiang F."/>
            <person name="Yuan L."/>
            <person name="Wang S."/>
            <person name="Wang H."/>
            <person name="Xu D."/>
            <person name="Wang A."/>
            <person name="Fan W."/>
        </authorList>
    </citation>
    <scope>NUCLEOTIDE SEQUENCE</scope>
    <source>
        <strain evidence="1">WSJ</strain>
        <tissue evidence="1">Leaf</tissue>
    </source>
</reference>
<name>A0AAD8KN99_TARER</name>
<accession>A0AAD8KN99</accession>
<proteinExistence type="predicted"/>
<sequence>MILKTPPRSEYSSISMPRLVLEHCEKQLLETYWTSSSSTTTSHRLKERSFQTTTKQLLKRVFIIFSITNCISSSPRFWTW</sequence>
<dbReference type="Proteomes" id="UP001229421">
    <property type="component" value="Unassembled WGS sequence"/>
</dbReference>
<keyword evidence="2" id="KW-1185">Reference proteome</keyword>
<evidence type="ECO:0000313" key="2">
    <source>
        <dbReference type="Proteomes" id="UP001229421"/>
    </source>
</evidence>
<dbReference type="EMBL" id="JAUHHV010000005">
    <property type="protein sequence ID" value="KAK1423372.1"/>
    <property type="molecule type" value="Genomic_DNA"/>
</dbReference>
<protein>
    <submittedName>
        <fullName evidence="1">Uncharacterized protein</fullName>
    </submittedName>
</protein>
<comment type="caution">
    <text evidence="1">The sequence shown here is derived from an EMBL/GenBank/DDBJ whole genome shotgun (WGS) entry which is preliminary data.</text>
</comment>
<organism evidence="1 2">
    <name type="scientific">Tagetes erecta</name>
    <name type="common">African marigold</name>
    <dbReference type="NCBI Taxonomy" id="13708"/>
    <lineage>
        <taxon>Eukaryota</taxon>
        <taxon>Viridiplantae</taxon>
        <taxon>Streptophyta</taxon>
        <taxon>Embryophyta</taxon>
        <taxon>Tracheophyta</taxon>
        <taxon>Spermatophyta</taxon>
        <taxon>Magnoliopsida</taxon>
        <taxon>eudicotyledons</taxon>
        <taxon>Gunneridae</taxon>
        <taxon>Pentapetalae</taxon>
        <taxon>asterids</taxon>
        <taxon>campanulids</taxon>
        <taxon>Asterales</taxon>
        <taxon>Asteraceae</taxon>
        <taxon>Asteroideae</taxon>
        <taxon>Heliantheae alliance</taxon>
        <taxon>Tageteae</taxon>
        <taxon>Tagetes</taxon>
    </lineage>
</organism>
<dbReference type="AlphaFoldDB" id="A0AAD8KN99"/>
<evidence type="ECO:0000313" key="1">
    <source>
        <dbReference type="EMBL" id="KAK1423372.1"/>
    </source>
</evidence>
<gene>
    <name evidence="1" type="ORF">QVD17_18673</name>
</gene>